<dbReference type="InterPro" id="IPR052055">
    <property type="entry name" value="Hepadnavirus_pol/RT"/>
</dbReference>
<dbReference type="EMBL" id="CAUYUJ010019382">
    <property type="protein sequence ID" value="CAK0890718.1"/>
    <property type="molecule type" value="Genomic_DNA"/>
</dbReference>
<name>A0ABN9WZ74_9DINO</name>
<organism evidence="1 2">
    <name type="scientific">Prorocentrum cordatum</name>
    <dbReference type="NCBI Taxonomy" id="2364126"/>
    <lineage>
        <taxon>Eukaryota</taxon>
        <taxon>Sar</taxon>
        <taxon>Alveolata</taxon>
        <taxon>Dinophyceae</taxon>
        <taxon>Prorocentrales</taxon>
        <taxon>Prorocentraceae</taxon>
        <taxon>Prorocentrum</taxon>
    </lineage>
</organism>
<reference evidence="1" key="1">
    <citation type="submission" date="2023-10" db="EMBL/GenBank/DDBJ databases">
        <authorList>
            <person name="Chen Y."/>
            <person name="Shah S."/>
            <person name="Dougan E. K."/>
            <person name="Thang M."/>
            <person name="Chan C."/>
        </authorList>
    </citation>
    <scope>NUCLEOTIDE SEQUENCE [LARGE SCALE GENOMIC DNA]</scope>
</reference>
<sequence>MPVDTLDTLLAVARSVAGDAPRDCAVCFRKEDFKGAFKSLPLRAEHLPFAVISWRTAAEQAKGLQLICCPFGSSASVHSWHRLGSFFQALLARDLFVAYPRFVDDLFSADRCLDAASALTGPVGTAHCAEQLLGLTGWVLEPSKRVRGATSTTILGVDVSARSGEIIFQIGPAKQQKWLETIQEALQSDALRPAEAKRLAGRLNWAGSAVFGRGARAYLAALHWQANRRTARLTARVRTALRWWSAFLAEAPTRQIQLAPRAVERCIVYTDAAGDGGIAFALVHPSFRLWSAASVPQEAWQWAHPRRTQIALRELLAAACAVRCLIERGLADCEILLFVDCNPALHVLVRGASRQTDLNALVTGFWFQVARAGISLHAFRVPSKLNLADGPTRRDTWDAAVAAFGARSFERIAWLWPAALPWDAE</sequence>
<protein>
    <submittedName>
        <fullName evidence="1">Uncharacterized protein</fullName>
    </submittedName>
</protein>
<accession>A0ABN9WZ74</accession>
<dbReference type="SUPFAM" id="SSF56672">
    <property type="entry name" value="DNA/RNA polymerases"/>
    <property type="match status" value="1"/>
</dbReference>
<evidence type="ECO:0000313" key="1">
    <source>
        <dbReference type="EMBL" id="CAK0890718.1"/>
    </source>
</evidence>
<comment type="caution">
    <text evidence="1">The sequence shown here is derived from an EMBL/GenBank/DDBJ whole genome shotgun (WGS) entry which is preliminary data.</text>
</comment>
<dbReference type="Proteomes" id="UP001189429">
    <property type="component" value="Unassembled WGS sequence"/>
</dbReference>
<dbReference type="PANTHER" id="PTHR33050:SF7">
    <property type="entry name" value="RIBONUCLEASE H"/>
    <property type="match status" value="1"/>
</dbReference>
<gene>
    <name evidence="1" type="ORF">PCOR1329_LOCUS70833</name>
</gene>
<dbReference type="InterPro" id="IPR043502">
    <property type="entry name" value="DNA/RNA_pol_sf"/>
</dbReference>
<dbReference type="PANTHER" id="PTHR33050">
    <property type="entry name" value="REVERSE TRANSCRIPTASE DOMAIN-CONTAINING PROTEIN"/>
    <property type="match status" value="1"/>
</dbReference>
<keyword evidence="2" id="KW-1185">Reference proteome</keyword>
<proteinExistence type="predicted"/>
<evidence type="ECO:0000313" key="2">
    <source>
        <dbReference type="Proteomes" id="UP001189429"/>
    </source>
</evidence>